<name>A0A449B631_9BACT</name>
<dbReference type="AlphaFoldDB" id="A0A449B631"/>
<dbReference type="EMBL" id="LR215039">
    <property type="protein sequence ID" value="VEU76061.1"/>
    <property type="molecule type" value="Genomic_DNA"/>
</dbReference>
<proteinExistence type="predicted"/>
<gene>
    <name evidence="1" type="ORF">NCTC10179_00225</name>
</gene>
<keyword evidence="2" id="KW-1185">Reference proteome</keyword>
<sequence length="96" mass="11294">MDTIKKIHKTLEEPTNTLLGDNSTYINYSFTIKEWHSGIENKIQEDIKEKLNIDVTVDQETTNTYYFSYKINNPEQSNRILKYLSDQSNIANIFVK</sequence>
<protein>
    <submittedName>
        <fullName evidence="1">Uncharacterized protein</fullName>
    </submittedName>
</protein>
<organism evidence="1 2">
    <name type="scientific">Mycoplasmopsis columboralis</name>
    <dbReference type="NCBI Taxonomy" id="171282"/>
    <lineage>
        <taxon>Bacteria</taxon>
        <taxon>Bacillati</taxon>
        <taxon>Mycoplasmatota</taxon>
        <taxon>Mycoplasmoidales</taxon>
        <taxon>Metamycoplasmataceae</taxon>
        <taxon>Mycoplasmopsis</taxon>
    </lineage>
</organism>
<dbReference type="KEGG" id="mcou:NCTC10179_00225"/>
<dbReference type="Proteomes" id="UP000289497">
    <property type="component" value="Chromosome"/>
</dbReference>
<evidence type="ECO:0000313" key="2">
    <source>
        <dbReference type="Proteomes" id="UP000289497"/>
    </source>
</evidence>
<evidence type="ECO:0000313" key="1">
    <source>
        <dbReference type="EMBL" id="VEU76061.1"/>
    </source>
</evidence>
<accession>A0A449B631</accession>
<reference evidence="1 2" key="1">
    <citation type="submission" date="2019-01" db="EMBL/GenBank/DDBJ databases">
        <authorList>
            <consortium name="Pathogen Informatics"/>
        </authorList>
    </citation>
    <scope>NUCLEOTIDE SEQUENCE [LARGE SCALE GENOMIC DNA]</scope>
    <source>
        <strain evidence="1 2">NCTC10179</strain>
    </source>
</reference>